<evidence type="ECO:0000313" key="7">
    <source>
        <dbReference type="Proteomes" id="UP001385389"/>
    </source>
</evidence>
<dbReference type="Proteomes" id="UP001385389">
    <property type="component" value="Chromosome"/>
</dbReference>
<evidence type="ECO:0000256" key="1">
    <source>
        <dbReference type="ARBA" id="ARBA00023015"/>
    </source>
</evidence>
<name>A0ABZ2IWL6_9BACT</name>
<accession>A0ABZ2IWL6</accession>
<dbReference type="InterPro" id="IPR009057">
    <property type="entry name" value="Homeodomain-like_sf"/>
</dbReference>
<evidence type="ECO:0000256" key="4">
    <source>
        <dbReference type="PROSITE-ProRule" id="PRU00335"/>
    </source>
</evidence>
<dbReference type="InterPro" id="IPR050109">
    <property type="entry name" value="HTH-type_TetR-like_transc_reg"/>
</dbReference>
<evidence type="ECO:0000259" key="5">
    <source>
        <dbReference type="PROSITE" id="PS50977"/>
    </source>
</evidence>
<dbReference type="RefSeq" id="WP_338668797.1">
    <property type="nucleotide sequence ID" value="NZ_CP146609.1"/>
</dbReference>
<dbReference type="Pfam" id="PF00440">
    <property type="entry name" value="TetR_N"/>
    <property type="match status" value="1"/>
</dbReference>
<evidence type="ECO:0000313" key="6">
    <source>
        <dbReference type="EMBL" id="WWX23082.1"/>
    </source>
</evidence>
<organism evidence="6 7">
    <name type="scientific">Pseudodesulfovibrio methanolicus</name>
    <dbReference type="NCBI Taxonomy" id="3126690"/>
    <lineage>
        <taxon>Bacteria</taxon>
        <taxon>Pseudomonadati</taxon>
        <taxon>Thermodesulfobacteriota</taxon>
        <taxon>Desulfovibrionia</taxon>
        <taxon>Desulfovibrionales</taxon>
        <taxon>Desulfovibrionaceae</taxon>
    </lineage>
</organism>
<protein>
    <submittedName>
        <fullName evidence="6">TetR/AcrR family transcriptional regulator</fullName>
    </submittedName>
</protein>
<keyword evidence="2 4" id="KW-0238">DNA-binding</keyword>
<dbReference type="PANTHER" id="PTHR30055:SF234">
    <property type="entry name" value="HTH-TYPE TRANSCRIPTIONAL REGULATOR BETI"/>
    <property type="match status" value="1"/>
</dbReference>
<dbReference type="InterPro" id="IPR036271">
    <property type="entry name" value="Tet_transcr_reg_TetR-rel_C_sf"/>
</dbReference>
<dbReference type="SUPFAM" id="SSF48498">
    <property type="entry name" value="Tetracyclin repressor-like, C-terminal domain"/>
    <property type="match status" value="1"/>
</dbReference>
<dbReference type="PROSITE" id="PS50977">
    <property type="entry name" value="HTH_TETR_2"/>
    <property type="match status" value="1"/>
</dbReference>
<dbReference type="PRINTS" id="PR00455">
    <property type="entry name" value="HTHTETR"/>
</dbReference>
<dbReference type="PANTHER" id="PTHR30055">
    <property type="entry name" value="HTH-TYPE TRANSCRIPTIONAL REGULATOR RUTR"/>
    <property type="match status" value="1"/>
</dbReference>
<keyword evidence="7" id="KW-1185">Reference proteome</keyword>
<reference evidence="6 7" key="1">
    <citation type="submission" date="2024-03" db="EMBL/GenBank/DDBJ databases">
        <title>Phenotype and Genome Characterization of a Sulfate-Reducing Bacterium Pseudodesulfovibrio sp. strain 5S69, isolated from Petroleum Reservoir in Tatarstan (Russia).</title>
        <authorList>
            <person name="Bidzhieva S.K."/>
            <person name="Kadnikov V."/>
            <person name="Tourova T.P."/>
            <person name="Samigullina S.R."/>
            <person name="Sokolova D.S."/>
            <person name="Poltaraus A.B."/>
            <person name="Avtukh A.N."/>
            <person name="Tereshina V.M."/>
            <person name="Mardanov A.V."/>
            <person name="Nazina T.N."/>
        </authorList>
    </citation>
    <scope>NUCLEOTIDE SEQUENCE [LARGE SCALE GENOMIC DNA]</scope>
    <source>
        <strain evidence="6 7">5S69</strain>
    </source>
</reference>
<gene>
    <name evidence="6" type="ORF">V8V93_02505</name>
</gene>
<feature type="domain" description="HTH tetR-type" evidence="5">
    <location>
        <begin position="11"/>
        <end position="71"/>
    </location>
</feature>
<proteinExistence type="predicted"/>
<keyword evidence="1" id="KW-0805">Transcription regulation</keyword>
<dbReference type="Gene3D" id="1.10.357.10">
    <property type="entry name" value="Tetracycline Repressor, domain 2"/>
    <property type="match status" value="1"/>
</dbReference>
<evidence type="ECO:0000256" key="2">
    <source>
        <dbReference type="ARBA" id="ARBA00023125"/>
    </source>
</evidence>
<dbReference type="EMBL" id="CP146609">
    <property type="protein sequence ID" value="WWX23082.1"/>
    <property type="molecule type" value="Genomic_DNA"/>
</dbReference>
<feature type="DNA-binding region" description="H-T-H motif" evidence="4">
    <location>
        <begin position="34"/>
        <end position="53"/>
    </location>
</feature>
<evidence type="ECO:0000256" key="3">
    <source>
        <dbReference type="ARBA" id="ARBA00023163"/>
    </source>
</evidence>
<dbReference type="SUPFAM" id="SSF46689">
    <property type="entry name" value="Homeodomain-like"/>
    <property type="match status" value="1"/>
</dbReference>
<dbReference type="InterPro" id="IPR001647">
    <property type="entry name" value="HTH_TetR"/>
</dbReference>
<keyword evidence="3" id="KW-0804">Transcription</keyword>
<sequence length="208" mass="23039">MSETLRQRRKAETRQRIQDAARRLIAQNGFEATTMRDLAGEAGVGVGTVALHFQDKISLLFSSFFEDISEVSRRAVDGVPEDVPIREQFRHMLHTMYSYYAEHTLFLRSVVKEALFATGAWKDRFDAQFEEVVGKVAALVEARKAAGEVRPEVSSLDVALLCWSLYAAGLIDGLNRDRFDVQAQVDAVMGRLEVGLVGILAGGGCGMR</sequence>